<evidence type="ECO:0000256" key="1">
    <source>
        <dbReference type="ARBA" id="ARBA00022737"/>
    </source>
</evidence>
<dbReference type="GO" id="GO:0003723">
    <property type="term" value="F:RNA binding"/>
    <property type="evidence" value="ECO:0007669"/>
    <property type="project" value="UniProtKB-UniRule"/>
</dbReference>
<feature type="domain" description="RRM" evidence="5">
    <location>
        <begin position="500"/>
        <end position="575"/>
    </location>
</feature>
<dbReference type="AlphaFoldDB" id="A0A914YEB3"/>
<dbReference type="SUPFAM" id="SSF54928">
    <property type="entry name" value="RNA-binding domain, RBD"/>
    <property type="match status" value="2"/>
</dbReference>
<feature type="domain" description="RRM" evidence="5">
    <location>
        <begin position="408"/>
        <end position="482"/>
    </location>
</feature>
<feature type="compositionally biased region" description="Low complexity" evidence="4">
    <location>
        <begin position="586"/>
        <end position="596"/>
    </location>
</feature>
<dbReference type="InterPro" id="IPR012677">
    <property type="entry name" value="Nucleotide-bd_a/b_plait_sf"/>
</dbReference>
<proteinExistence type="predicted"/>
<dbReference type="Gene3D" id="3.30.70.330">
    <property type="match status" value="2"/>
</dbReference>
<evidence type="ECO:0000259" key="5">
    <source>
        <dbReference type="PROSITE" id="PS50102"/>
    </source>
</evidence>
<sequence>MASQQTILELSELDGDWETWIKNVIDTKDFVVTTKSFEELLSILPEDVNIWREYLDYLKNFQKIEILDVYSRCCHMFMEETYFWQDYLFQLERFGQEWKKLYEVFEEALGYTETAESASALYRTIIYAKLRYIKIDSIGKDTIDFSPVGELFENAYKFLNLTYGQYWDENRNFTKNYAYFAFYRLNNVELGRKLWKEILGSGIANKSKWWIEAANMERRFGSVDGARTILYRAINSVFDNYEPLFDYFIQFERDEGNFEQVQKALKKVNDQMGKILQAQEVQQKNEAKEKAKKNFFKGGKQEPLEKGIQKKQQPEPFRKPDTPRVPARKRPATSRLNGEEPLTKIQGNVEPLEVMKDKDGFVIPQMPIRLSPRSGGSSPINSDSSKAAIIEKPKEISMEVDNNVDPKKTVFISNLDFAVSEQEISSFFPGNIEVRLVKRPGTNISKGYGYVDFNTVEAAQSALKLDRTLYKGRPVFVSENNPHEKGEHAEFKYSTNIERNKLFVKNLPFKCNNDQLKEEFSVYGKVNDARIVTKKSGMSKCCGYVEFETEADAGKALSAQIEIDGRPISVWISNPPAKTDSKPGPQQQQQGQRNQQKSALGSRSKPMATPTNAGRKMRIESFVPRSVAISKPKPVK</sequence>
<dbReference type="WBParaSite" id="PSU_v2.g17092.t1">
    <property type="protein sequence ID" value="PSU_v2.g17092.t1"/>
    <property type="gene ID" value="PSU_v2.g17092"/>
</dbReference>
<feature type="region of interest" description="Disordered" evidence="4">
    <location>
        <begin position="570"/>
        <end position="636"/>
    </location>
</feature>
<name>A0A914YEB3_9BILA</name>
<dbReference type="InterPro" id="IPR011990">
    <property type="entry name" value="TPR-like_helical_dom_sf"/>
</dbReference>
<keyword evidence="1" id="KW-0677">Repeat</keyword>
<reference evidence="7" key="1">
    <citation type="submission" date="2022-11" db="UniProtKB">
        <authorList>
            <consortium name="WormBaseParasite"/>
        </authorList>
    </citation>
    <scope>IDENTIFICATION</scope>
</reference>
<dbReference type="SMART" id="SM00360">
    <property type="entry name" value="RRM"/>
    <property type="match status" value="2"/>
</dbReference>
<dbReference type="PANTHER" id="PTHR23236:SF119">
    <property type="entry name" value="NUCLEAR RNA-BINDING PROTEIN SART-3"/>
    <property type="match status" value="1"/>
</dbReference>
<dbReference type="Gene3D" id="1.25.40.10">
    <property type="entry name" value="Tetratricopeptide repeat domain"/>
    <property type="match status" value="1"/>
</dbReference>
<feature type="region of interest" description="Disordered" evidence="4">
    <location>
        <begin position="294"/>
        <end position="339"/>
    </location>
</feature>
<dbReference type="PANTHER" id="PTHR23236">
    <property type="entry name" value="EUKARYOTIC TRANSLATION INITIATION FACTOR 4B/4H"/>
    <property type="match status" value="1"/>
</dbReference>
<evidence type="ECO:0000313" key="7">
    <source>
        <dbReference type="WBParaSite" id="PSU_v2.g17092.t1"/>
    </source>
</evidence>
<protein>
    <submittedName>
        <fullName evidence="7">RRM domain-containing protein</fullName>
    </submittedName>
</protein>
<dbReference type="InterPro" id="IPR000504">
    <property type="entry name" value="RRM_dom"/>
</dbReference>
<evidence type="ECO:0000256" key="3">
    <source>
        <dbReference type="PROSITE-ProRule" id="PRU00176"/>
    </source>
</evidence>
<dbReference type="InterPro" id="IPR035979">
    <property type="entry name" value="RBD_domain_sf"/>
</dbReference>
<dbReference type="Proteomes" id="UP000887577">
    <property type="component" value="Unplaced"/>
</dbReference>
<keyword evidence="6" id="KW-1185">Reference proteome</keyword>
<dbReference type="InterPro" id="IPR003107">
    <property type="entry name" value="HAT"/>
</dbReference>
<organism evidence="6 7">
    <name type="scientific">Panagrolaimus superbus</name>
    <dbReference type="NCBI Taxonomy" id="310955"/>
    <lineage>
        <taxon>Eukaryota</taxon>
        <taxon>Metazoa</taxon>
        <taxon>Ecdysozoa</taxon>
        <taxon>Nematoda</taxon>
        <taxon>Chromadorea</taxon>
        <taxon>Rhabditida</taxon>
        <taxon>Tylenchina</taxon>
        <taxon>Panagrolaimomorpha</taxon>
        <taxon>Panagrolaimoidea</taxon>
        <taxon>Panagrolaimidae</taxon>
        <taxon>Panagrolaimus</taxon>
    </lineage>
</organism>
<dbReference type="SMART" id="SM00386">
    <property type="entry name" value="HAT"/>
    <property type="match status" value="3"/>
</dbReference>
<evidence type="ECO:0000256" key="2">
    <source>
        <dbReference type="ARBA" id="ARBA00022884"/>
    </source>
</evidence>
<dbReference type="Pfam" id="PF00076">
    <property type="entry name" value="RRM_1"/>
    <property type="match status" value="2"/>
</dbReference>
<evidence type="ECO:0000313" key="6">
    <source>
        <dbReference type="Proteomes" id="UP000887577"/>
    </source>
</evidence>
<dbReference type="PROSITE" id="PS50102">
    <property type="entry name" value="RRM"/>
    <property type="match status" value="2"/>
</dbReference>
<dbReference type="GO" id="GO:0006396">
    <property type="term" value="P:RNA processing"/>
    <property type="evidence" value="ECO:0007669"/>
    <property type="project" value="InterPro"/>
</dbReference>
<evidence type="ECO:0000256" key="4">
    <source>
        <dbReference type="SAM" id="MobiDB-lite"/>
    </source>
</evidence>
<accession>A0A914YEB3</accession>
<dbReference type="SUPFAM" id="SSF48452">
    <property type="entry name" value="TPR-like"/>
    <property type="match status" value="1"/>
</dbReference>
<keyword evidence="2 3" id="KW-0694">RNA-binding</keyword>
<feature type="compositionally biased region" description="Basic and acidic residues" evidence="4">
    <location>
        <begin position="299"/>
        <end position="322"/>
    </location>
</feature>